<feature type="region of interest" description="Disordered" evidence="1">
    <location>
        <begin position="15"/>
        <end position="45"/>
    </location>
</feature>
<sequence length="294" mass="31906">MSDFSEYGGLTKQFEELQAKQPVPPKQDLQALKASTNDGREKVSEKEMATLGPQVVVQDFKIPARDGYSIEARTYRSRSASAESSLPLFIHLHGGGFLFGTLSSEDANCSRVAINAPVVVLNVNYRHTPEHTYPTAWNDAEDAFEWAYINAKTLGADNQQIIIGGISAGSWLTSSLIQAKHRNRTSSTDSIIGQVLMIPPAVHHANSAELIKRLKSPEVSSYVQNENAPILSKARIDLFNNLVFPEVPTELRANPGNATPEQVKGLPPAVFGVAGADPLRDEGLLYAQLLASNG</sequence>
<dbReference type="InterPro" id="IPR050466">
    <property type="entry name" value="Carboxylest/Gibb_receptor"/>
</dbReference>
<dbReference type="SUPFAM" id="SSF53474">
    <property type="entry name" value="alpha/beta-Hydrolases"/>
    <property type="match status" value="1"/>
</dbReference>
<dbReference type="InterPro" id="IPR013094">
    <property type="entry name" value="AB_hydrolase_3"/>
</dbReference>
<keyword evidence="4" id="KW-1185">Reference proteome</keyword>
<dbReference type="PANTHER" id="PTHR23024">
    <property type="entry name" value="ARYLACETAMIDE DEACETYLASE"/>
    <property type="match status" value="1"/>
</dbReference>
<name>A0ABR0EKB3_ZASCE</name>
<dbReference type="Pfam" id="PF07859">
    <property type="entry name" value="Abhydrolase_3"/>
    <property type="match status" value="1"/>
</dbReference>
<comment type="caution">
    <text evidence="3">The sequence shown here is derived from an EMBL/GenBank/DDBJ whole genome shotgun (WGS) entry which is preliminary data.</text>
</comment>
<accession>A0ABR0EKB3</accession>
<gene>
    <name evidence="3" type="ORF">PRZ48_007810</name>
</gene>
<evidence type="ECO:0000313" key="4">
    <source>
        <dbReference type="Proteomes" id="UP001305779"/>
    </source>
</evidence>
<dbReference type="InterPro" id="IPR029058">
    <property type="entry name" value="AB_hydrolase_fold"/>
</dbReference>
<reference evidence="3 4" key="1">
    <citation type="journal article" date="2023" name="G3 (Bethesda)">
        <title>A chromosome-level genome assembly of Zasmidium syzygii isolated from banana leaves.</title>
        <authorList>
            <person name="van Westerhoven A.C."/>
            <person name="Mehrabi R."/>
            <person name="Talebi R."/>
            <person name="Steentjes M.B.F."/>
            <person name="Corcolon B."/>
            <person name="Chong P.A."/>
            <person name="Kema G.H.J."/>
            <person name="Seidl M.F."/>
        </authorList>
    </citation>
    <scope>NUCLEOTIDE SEQUENCE [LARGE SCALE GENOMIC DNA]</scope>
    <source>
        <strain evidence="3 4">P124</strain>
    </source>
</reference>
<evidence type="ECO:0000259" key="2">
    <source>
        <dbReference type="Pfam" id="PF07859"/>
    </source>
</evidence>
<evidence type="ECO:0000256" key="1">
    <source>
        <dbReference type="SAM" id="MobiDB-lite"/>
    </source>
</evidence>
<feature type="domain" description="Alpha/beta hydrolase fold-3" evidence="2">
    <location>
        <begin position="90"/>
        <end position="294"/>
    </location>
</feature>
<dbReference type="EMBL" id="JAXOVC010000005">
    <property type="protein sequence ID" value="KAK4501999.1"/>
    <property type="molecule type" value="Genomic_DNA"/>
</dbReference>
<dbReference type="Gene3D" id="3.40.50.1820">
    <property type="entry name" value="alpha/beta hydrolase"/>
    <property type="match status" value="1"/>
</dbReference>
<evidence type="ECO:0000313" key="3">
    <source>
        <dbReference type="EMBL" id="KAK4501999.1"/>
    </source>
</evidence>
<organism evidence="3 4">
    <name type="scientific">Zasmidium cellare</name>
    <name type="common">Wine cellar mold</name>
    <name type="synonym">Racodium cellare</name>
    <dbReference type="NCBI Taxonomy" id="395010"/>
    <lineage>
        <taxon>Eukaryota</taxon>
        <taxon>Fungi</taxon>
        <taxon>Dikarya</taxon>
        <taxon>Ascomycota</taxon>
        <taxon>Pezizomycotina</taxon>
        <taxon>Dothideomycetes</taxon>
        <taxon>Dothideomycetidae</taxon>
        <taxon>Mycosphaerellales</taxon>
        <taxon>Mycosphaerellaceae</taxon>
        <taxon>Zasmidium</taxon>
    </lineage>
</organism>
<proteinExistence type="predicted"/>
<dbReference type="PANTHER" id="PTHR23024:SF182">
    <property type="entry name" value="PUTATIVE (AFU_ORTHOLOGUE AFUA_3G14960)-RELATED"/>
    <property type="match status" value="1"/>
</dbReference>
<dbReference type="Proteomes" id="UP001305779">
    <property type="component" value="Unassembled WGS sequence"/>
</dbReference>
<protein>
    <recommendedName>
        <fullName evidence="2">Alpha/beta hydrolase fold-3 domain-containing protein</fullName>
    </recommendedName>
</protein>